<proteinExistence type="predicted"/>
<organism evidence="2">
    <name type="scientific">Cacopsylla melanoneura</name>
    <dbReference type="NCBI Taxonomy" id="428564"/>
    <lineage>
        <taxon>Eukaryota</taxon>
        <taxon>Metazoa</taxon>
        <taxon>Ecdysozoa</taxon>
        <taxon>Arthropoda</taxon>
        <taxon>Hexapoda</taxon>
        <taxon>Insecta</taxon>
        <taxon>Pterygota</taxon>
        <taxon>Neoptera</taxon>
        <taxon>Paraneoptera</taxon>
        <taxon>Hemiptera</taxon>
        <taxon>Sternorrhyncha</taxon>
        <taxon>Psylloidea</taxon>
        <taxon>Psyllidae</taxon>
        <taxon>Psyllinae</taxon>
        <taxon>Cacopsylla</taxon>
    </lineage>
</organism>
<evidence type="ECO:0000313" key="2">
    <source>
        <dbReference type="EMBL" id="CAG6610784.1"/>
    </source>
</evidence>
<dbReference type="EMBL" id="HBUF01019637">
    <property type="protein sequence ID" value="CAG6610784.1"/>
    <property type="molecule type" value="Transcribed_RNA"/>
</dbReference>
<feature type="compositionally biased region" description="Pro residues" evidence="1">
    <location>
        <begin position="107"/>
        <end position="116"/>
    </location>
</feature>
<sequence>MSPWKKCLKSFGNLLYASCTQDLPIVKENTLSRGNKISNANFSIIIRLLFGFSTSCLSNSGPISILSIKVEPVQTSNTNRTPTPPQGIYGDGLISPPSLNSNVLPINKPPHPSTQT</sequence>
<evidence type="ECO:0000256" key="1">
    <source>
        <dbReference type="SAM" id="MobiDB-lite"/>
    </source>
</evidence>
<dbReference type="AlphaFoldDB" id="A0A8D8LHH7"/>
<protein>
    <submittedName>
        <fullName evidence="2">Uncharacterized protein</fullName>
    </submittedName>
</protein>
<reference evidence="2" key="1">
    <citation type="submission" date="2021-05" db="EMBL/GenBank/DDBJ databases">
        <authorList>
            <person name="Alioto T."/>
            <person name="Alioto T."/>
            <person name="Gomez Garrido J."/>
        </authorList>
    </citation>
    <scope>NUCLEOTIDE SEQUENCE</scope>
</reference>
<accession>A0A8D8LHH7</accession>
<feature type="region of interest" description="Disordered" evidence="1">
    <location>
        <begin position="74"/>
        <end position="116"/>
    </location>
</feature>
<name>A0A8D8LHH7_9HEMI</name>